<organism evidence="1 2">
    <name type="scientific">Musa troglodytarum</name>
    <name type="common">fe'i banana</name>
    <dbReference type="NCBI Taxonomy" id="320322"/>
    <lineage>
        <taxon>Eukaryota</taxon>
        <taxon>Viridiplantae</taxon>
        <taxon>Streptophyta</taxon>
        <taxon>Embryophyta</taxon>
        <taxon>Tracheophyta</taxon>
        <taxon>Spermatophyta</taxon>
        <taxon>Magnoliopsida</taxon>
        <taxon>Liliopsida</taxon>
        <taxon>Zingiberales</taxon>
        <taxon>Musaceae</taxon>
        <taxon>Musa</taxon>
    </lineage>
</organism>
<dbReference type="AlphaFoldDB" id="A0A9E7JIE9"/>
<name>A0A9E7JIE9_9LILI</name>
<dbReference type="EMBL" id="CP097503">
    <property type="protein sequence ID" value="URD82021.1"/>
    <property type="molecule type" value="Genomic_DNA"/>
</dbReference>
<protein>
    <submittedName>
        <fullName evidence="1">Uncharacterized protein</fullName>
    </submittedName>
</protein>
<evidence type="ECO:0000313" key="2">
    <source>
        <dbReference type="Proteomes" id="UP001055439"/>
    </source>
</evidence>
<reference evidence="1" key="1">
    <citation type="submission" date="2022-05" db="EMBL/GenBank/DDBJ databases">
        <title>The Musa troglodytarum L. genome provides insights into the mechanism of non-climacteric behaviour and enrichment of carotenoids.</title>
        <authorList>
            <person name="Wang J."/>
        </authorList>
    </citation>
    <scope>NUCLEOTIDE SEQUENCE</scope>
    <source>
        <tissue evidence="1">Leaf</tissue>
    </source>
</reference>
<keyword evidence="2" id="KW-1185">Reference proteome</keyword>
<sequence length="125" mass="13717">MLKNAFSLTGDSVSAAARGRRRAPVRPPTHLFLQGCEIKKTQNLLSKDVKITITATECRGREERCLLEIARLVCDGDRGHGVIWRAVPWLPSASSCSKSNFTVRRQAVNNDKCADDTHISTVPAA</sequence>
<gene>
    <name evidence="1" type="ORF">MUK42_21491</name>
</gene>
<proteinExistence type="predicted"/>
<dbReference type="Proteomes" id="UP001055439">
    <property type="component" value="Chromosome 10"/>
</dbReference>
<accession>A0A9E7JIE9</accession>
<evidence type="ECO:0000313" key="1">
    <source>
        <dbReference type="EMBL" id="URD82021.1"/>
    </source>
</evidence>